<protein>
    <recommendedName>
        <fullName evidence="10">Amino acid permease/ SLC12A domain-containing protein</fullName>
    </recommendedName>
</protein>
<keyword evidence="2" id="KW-0813">Transport</keyword>
<dbReference type="Gene3D" id="1.20.1740.10">
    <property type="entry name" value="Amino acid/polyamine transporter I"/>
    <property type="match status" value="1"/>
</dbReference>
<evidence type="ECO:0000256" key="7">
    <source>
        <dbReference type="SAM" id="Phobius"/>
    </source>
</evidence>
<dbReference type="GO" id="GO:0022857">
    <property type="term" value="F:transmembrane transporter activity"/>
    <property type="evidence" value="ECO:0007669"/>
    <property type="project" value="InterPro"/>
</dbReference>
<dbReference type="Pfam" id="PF13520">
    <property type="entry name" value="AA_permease_2"/>
    <property type="match status" value="1"/>
</dbReference>
<evidence type="ECO:0008006" key="10">
    <source>
        <dbReference type="Google" id="ProtNLM"/>
    </source>
</evidence>
<dbReference type="GeneID" id="35601689"/>
<feature type="transmembrane region" description="Helical" evidence="7">
    <location>
        <begin position="189"/>
        <end position="209"/>
    </location>
</feature>
<dbReference type="STRING" id="112498.A0A2D3VAK8"/>
<keyword evidence="5 7" id="KW-0472">Membrane</keyword>
<feature type="transmembrane region" description="Helical" evidence="7">
    <location>
        <begin position="273"/>
        <end position="293"/>
    </location>
</feature>
<dbReference type="Proteomes" id="UP000225277">
    <property type="component" value="Unassembled WGS sequence"/>
</dbReference>
<feature type="compositionally biased region" description="Low complexity" evidence="6">
    <location>
        <begin position="19"/>
        <end position="29"/>
    </location>
</feature>
<evidence type="ECO:0000313" key="9">
    <source>
        <dbReference type="Proteomes" id="UP000225277"/>
    </source>
</evidence>
<evidence type="ECO:0000256" key="4">
    <source>
        <dbReference type="ARBA" id="ARBA00022989"/>
    </source>
</evidence>
<organism evidence="8 9">
    <name type="scientific">Ramularia collo-cygni</name>
    <dbReference type="NCBI Taxonomy" id="112498"/>
    <lineage>
        <taxon>Eukaryota</taxon>
        <taxon>Fungi</taxon>
        <taxon>Dikarya</taxon>
        <taxon>Ascomycota</taxon>
        <taxon>Pezizomycotina</taxon>
        <taxon>Dothideomycetes</taxon>
        <taxon>Dothideomycetidae</taxon>
        <taxon>Mycosphaerellales</taxon>
        <taxon>Mycosphaerellaceae</taxon>
        <taxon>Ramularia</taxon>
    </lineage>
</organism>
<comment type="subcellular location">
    <subcellularLocation>
        <location evidence="1">Membrane</location>
        <topology evidence="1">Multi-pass membrane protein</topology>
    </subcellularLocation>
</comment>
<dbReference type="AlphaFoldDB" id="A0A2D3VAK8"/>
<evidence type="ECO:0000256" key="1">
    <source>
        <dbReference type="ARBA" id="ARBA00004141"/>
    </source>
</evidence>
<dbReference type="OrthoDB" id="3257095at2759"/>
<name>A0A2D3VAK8_9PEZI</name>
<keyword evidence="3 7" id="KW-0812">Transmembrane</keyword>
<dbReference type="InterPro" id="IPR002293">
    <property type="entry name" value="AA/rel_permease1"/>
</dbReference>
<evidence type="ECO:0000256" key="2">
    <source>
        <dbReference type="ARBA" id="ARBA00022448"/>
    </source>
</evidence>
<evidence type="ECO:0000313" key="8">
    <source>
        <dbReference type="EMBL" id="CZT20696.1"/>
    </source>
</evidence>
<proteinExistence type="predicted"/>
<evidence type="ECO:0000256" key="6">
    <source>
        <dbReference type="SAM" id="MobiDB-lite"/>
    </source>
</evidence>
<dbReference type="RefSeq" id="XP_023627585.1">
    <property type="nucleotide sequence ID" value="XM_023771817.1"/>
</dbReference>
<reference evidence="8 9" key="1">
    <citation type="submission" date="2016-03" db="EMBL/GenBank/DDBJ databases">
        <authorList>
            <person name="Ploux O."/>
        </authorList>
    </citation>
    <scope>NUCLEOTIDE SEQUENCE [LARGE SCALE GENOMIC DNA]</scope>
    <source>
        <strain evidence="8 9">URUG2</strain>
    </source>
</reference>
<dbReference type="PANTHER" id="PTHR45649:SF4">
    <property type="entry name" value="TRANSPORTER, PUTATIVE (EUROFUNG)-RELATED"/>
    <property type="match status" value="1"/>
</dbReference>
<evidence type="ECO:0000256" key="5">
    <source>
        <dbReference type="ARBA" id="ARBA00023136"/>
    </source>
</evidence>
<dbReference type="PANTHER" id="PTHR45649">
    <property type="entry name" value="AMINO-ACID PERMEASE BAT1"/>
    <property type="match status" value="1"/>
</dbReference>
<feature type="region of interest" description="Disordered" evidence="6">
    <location>
        <begin position="1"/>
        <end position="30"/>
    </location>
</feature>
<dbReference type="GO" id="GO:0016020">
    <property type="term" value="C:membrane"/>
    <property type="evidence" value="ECO:0007669"/>
    <property type="project" value="UniProtKB-SubCell"/>
</dbReference>
<feature type="transmembrane region" description="Helical" evidence="7">
    <location>
        <begin position="163"/>
        <end position="183"/>
    </location>
</feature>
<keyword evidence="4 7" id="KW-1133">Transmembrane helix</keyword>
<feature type="transmembrane region" description="Helical" evidence="7">
    <location>
        <begin position="72"/>
        <end position="91"/>
    </location>
</feature>
<gene>
    <name evidence="8" type="ORF">RCC_06554</name>
</gene>
<evidence type="ECO:0000256" key="3">
    <source>
        <dbReference type="ARBA" id="ARBA00022692"/>
    </source>
</evidence>
<keyword evidence="9" id="KW-1185">Reference proteome</keyword>
<accession>A0A2D3VAK8</accession>
<sequence length="334" mass="36538">MSQPRPPLKPHFSAVDIESSPSSGSSTSSIAKDMVDRQKLASPTAREFKAPPAISRKHVVQQNLRNGGLAGLFWTTVWAHIGHLFVVLSLAEMSSMVPLSGGQYRFVTAFAPSKSQRRLSYFTGWVCSIGWQARFTLHCYIVTNLVQSLVHPDMAATRWQTHLYMVLVAVVMSVFNAFAAGHLSIAEGLFAICHVFVLVPILVSLWVLASPKEKAKHVFLTFTDNGGQNKWPSKALSVCVGQLSSVFVLLGSDAMSYIAEEVEDAEIIVPRCVVWSFLFNAPITLGLIVTFLFNLGSITDALDDEHALTSIFDRMLDGDRGATIGFTSGMLDKS</sequence>
<dbReference type="EMBL" id="FJUY01000009">
    <property type="protein sequence ID" value="CZT20696.1"/>
    <property type="molecule type" value="Genomic_DNA"/>
</dbReference>